<dbReference type="InterPro" id="IPR008012">
    <property type="entry name" value="Ump1"/>
</dbReference>
<sequence>MPFFTLSPSGCFLQFGALYLDWGGHHWKKKMTDQGFSSQPVGAVEVAHDSKNYGAPDLMLNGPTSVKESLTSSHPLEDSEKCYWDRLQQQEFHMLRKVQGLHAPLKLQMELHAARQIQRAPCLPSSNASLDTLLGRDETIGFEDYLNAPGDAEVMGNPHALMEKQFGLL</sequence>
<dbReference type="RefSeq" id="XP_022091604.1">
    <property type="nucleotide sequence ID" value="XM_022235912.1"/>
</dbReference>
<dbReference type="GO" id="GO:0043248">
    <property type="term" value="P:proteasome assembly"/>
    <property type="evidence" value="ECO:0007669"/>
    <property type="project" value="InterPro"/>
</dbReference>
<protein>
    <submittedName>
        <fullName evidence="4">Proteasome maturation protein-like isoform X1</fullName>
    </submittedName>
</protein>
<dbReference type="Pfam" id="PF05348">
    <property type="entry name" value="UMP1"/>
    <property type="match status" value="1"/>
</dbReference>
<dbReference type="GeneID" id="110979820"/>
<evidence type="ECO:0000313" key="3">
    <source>
        <dbReference type="Proteomes" id="UP000694845"/>
    </source>
</evidence>
<keyword evidence="1" id="KW-0143">Chaperone</keyword>
<dbReference type="CTD" id="51371"/>
<dbReference type="OrthoDB" id="15001at2759"/>
<name>A0A8B7YEC0_ACAPL</name>
<evidence type="ECO:0000256" key="1">
    <source>
        <dbReference type="ARBA" id="ARBA00023186"/>
    </source>
</evidence>
<gene>
    <name evidence="4" type="primary">LOC110979820</name>
</gene>
<dbReference type="PANTHER" id="PTHR12828">
    <property type="entry name" value="PROTEASOME MATURATION PROTEIN UMP1"/>
    <property type="match status" value="1"/>
</dbReference>
<dbReference type="Proteomes" id="UP000694845">
    <property type="component" value="Unplaced"/>
</dbReference>
<comment type="similarity">
    <text evidence="2">Belongs to the POMP/UMP1 family.</text>
</comment>
<accession>A0A8B7YEC0</accession>
<dbReference type="GO" id="GO:0005634">
    <property type="term" value="C:nucleus"/>
    <property type="evidence" value="ECO:0007669"/>
    <property type="project" value="TreeGrafter"/>
</dbReference>
<dbReference type="KEGG" id="aplc:110979820"/>
<dbReference type="AlphaFoldDB" id="A0A8B7YEC0"/>
<keyword evidence="3" id="KW-1185">Reference proteome</keyword>
<dbReference type="PANTHER" id="PTHR12828:SF3">
    <property type="entry name" value="PROTEASOME MATURATION PROTEIN"/>
    <property type="match status" value="1"/>
</dbReference>
<proteinExistence type="inferred from homology"/>
<evidence type="ECO:0000313" key="4">
    <source>
        <dbReference type="RefSeq" id="XP_022091604.1"/>
    </source>
</evidence>
<evidence type="ECO:0000256" key="2">
    <source>
        <dbReference type="ARBA" id="ARBA00043974"/>
    </source>
</evidence>
<reference evidence="4" key="1">
    <citation type="submission" date="2025-08" db="UniProtKB">
        <authorList>
            <consortium name="RefSeq"/>
        </authorList>
    </citation>
    <scope>IDENTIFICATION</scope>
</reference>
<organism evidence="3 4">
    <name type="scientific">Acanthaster planci</name>
    <name type="common">Crown-of-thorns starfish</name>
    <dbReference type="NCBI Taxonomy" id="133434"/>
    <lineage>
        <taxon>Eukaryota</taxon>
        <taxon>Metazoa</taxon>
        <taxon>Echinodermata</taxon>
        <taxon>Eleutherozoa</taxon>
        <taxon>Asterozoa</taxon>
        <taxon>Asteroidea</taxon>
        <taxon>Valvatacea</taxon>
        <taxon>Valvatida</taxon>
        <taxon>Acanthasteridae</taxon>
        <taxon>Acanthaster</taxon>
    </lineage>
</organism>
<dbReference type="GO" id="GO:0005737">
    <property type="term" value="C:cytoplasm"/>
    <property type="evidence" value="ECO:0007669"/>
    <property type="project" value="TreeGrafter"/>
</dbReference>